<evidence type="ECO:0000259" key="2">
    <source>
        <dbReference type="Pfam" id="PF00188"/>
    </source>
</evidence>
<name>A0AAW1PRJ2_9CHLO</name>
<evidence type="ECO:0000256" key="1">
    <source>
        <dbReference type="SAM" id="MobiDB-lite"/>
    </source>
</evidence>
<evidence type="ECO:0000313" key="3">
    <source>
        <dbReference type="EMBL" id="KAK9811057.1"/>
    </source>
</evidence>
<protein>
    <recommendedName>
        <fullName evidence="2">SCP domain-containing protein</fullName>
    </recommendedName>
</protein>
<dbReference type="InterPro" id="IPR014044">
    <property type="entry name" value="CAP_dom"/>
</dbReference>
<dbReference type="Proteomes" id="UP001465755">
    <property type="component" value="Unassembled WGS sequence"/>
</dbReference>
<feature type="domain" description="SCP" evidence="2">
    <location>
        <begin position="76"/>
        <end position="135"/>
    </location>
</feature>
<gene>
    <name evidence="3" type="ORF">WJX73_009884</name>
</gene>
<comment type="caution">
    <text evidence="3">The sequence shown here is derived from an EMBL/GenBank/DDBJ whole genome shotgun (WGS) entry which is preliminary data.</text>
</comment>
<dbReference type="EMBL" id="JALJOQ010000012">
    <property type="protein sequence ID" value="KAK9811057.1"/>
    <property type="molecule type" value="Genomic_DNA"/>
</dbReference>
<feature type="region of interest" description="Disordered" evidence="1">
    <location>
        <begin position="21"/>
        <end position="43"/>
    </location>
</feature>
<reference evidence="3 4" key="1">
    <citation type="journal article" date="2024" name="Nat. Commun.">
        <title>Phylogenomics reveals the evolutionary origins of lichenization in chlorophyte algae.</title>
        <authorList>
            <person name="Puginier C."/>
            <person name="Libourel C."/>
            <person name="Otte J."/>
            <person name="Skaloud P."/>
            <person name="Haon M."/>
            <person name="Grisel S."/>
            <person name="Petersen M."/>
            <person name="Berrin J.G."/>
            <person name="Delaux P.M."/>
            <person name="Dal Grande F."/>
            <person name="Keller J."/>
        </authorList>
    </citation>
    <scope>NUCLEOTIDE SEQUENCE [LARGE SCALE GENOMIC DNA]</scope>
    <source>
        <strain evidence="3 4">SAG 2036</strain>
    </source>
</reference>
<sequence length="173" mass="17730">MFTLLAHRRLREAKYCGKTEGLGKKIPTTRQEAGDPSDDSMISRSPSTVAVATIMLSLLMCPAQAQITGAQYQAALAAINSLRASAGVAAIGQNTQLKAVAQALATQLAQGANSSTLSPSPGNAWVFAVGPGAAPIDLVNQVQKGGGYGLVYFIADGSVPTNSSLTNVQVVAE</sequence>
<keyword evidence="4" id="KW-1185">Reference proteome</keyword>
<proteinExistence type="predicted"/>
<dbReference type="AlphaFoldDB" id="A0AAW1PRJ2"/>
<organism evidence="3 4">
    <name type="scientific">Symbiochloris irregularis</name>
    <dbReference type="NCBI Taxonomy" id="706552"/>
    <lineage>
        <taxon>Eukaryota</taxon>
        <taxon>Viridiplantae</taxon>
        <taxon>Chlorophyta</taxon>
        <taxon>core chlorophytes</taxon>
        <taxon>Trebouxiophyceae</taxon>
        <taxon>Trebouxiales</taxon>
        <taxon>Trebouxiaceae</taxon>
        <taxon>Symbiochloris</taxon>
    </lineage>
</organism>
<evidence type="ECO:0000313" key="4">
    <source>
        <dbReference type="Proteomes" id="UP001465755"/>
    </source>
</evidence>
<dbReference type="Pfam" id="PF00188">
    <property type="entry name" value="CAP"/>
    <property type="match status" value="1"/>
</dbReference>
<accession>A0AAW1PRJ2</accession>